<protein>
    <recommendedName>
        <fullName evidence="3">GAF domain-containing protein</fullName>
    </recommendedName>
</protein>
<accession>A0A1G6V6F4</accession>
<evidence type="ECO:0000313" key="2">
    <source>
        <dbReference type="Proteomes" id="UP000198546"/>
    </source>
</evidence>
<organism evidence="1 2">
    <name type="scientific">Auraticoccus monumenti</name>
    <dbReference type="NCBI Taxonomy" id="675864"/>
    <lineage>
        <taxon>Bacteria</taxon>
        <taxon>Bacillati</taxon>
        <taxon>Actinomycetota</taxon>
        <taxon>Actinomycetes</taxon>
        <taxon>Propionibacteriales</taxon>
        <taxon>Propionibacteriaceae</taxon>
        <taxon>Auraticoccus</taxon>
    </lineage>
</organism>
<evidence type="ECO:0008006" key="3">
    <source>
        <dbReference type="Google" id="ProtNLM"/>
    </source>
</evidence>
<keyword evidence="2" id="KW-1185">Reference proteome</keyword>
<dbReference type="RefSeq" id="WP_090591294.1">
    <property type="nucleotide sequence ID" value="NZ_LT629688.1"/>
</dbReference>
<proteinExistence type="predicted"/>
<sequence>MGHDRAVPIGVDPSRLARALHDAHDSFVSTGDVHPALRSLVLDSWRRSVGDGVDPEHQLAPIRLDDAALADVRAAHPLRTVMPVIRRLLTDSATDAGLMVAVSDAVGQLLWVEGDPVLRARAEATHFVAGADWSEGAIGTNAPGTALALGEAVQIFGPEHLSRPVASWSCSASPIRDPDTGAVLGVLDLSGGPDVVSLSSVGLVRATVAAVEAQLRIERLTPTRPRARASGSRSRPRIDVLGTHAAAVQHWGTTTRLTLRHSELVLLLAMSADGLTAGQLAVALSEDELPEVTIRAELSRLRTVLTPLELLSRPYRFGEEVDTDVVRLRRLLASGALRRAVALYRGPVLPMSQAPAVEQLRDDLHLQLRSALLGADDADALLAFADTPHGRYDLEVWERGLECLPASSPRRFQVEEHVRALEVEHGL</sequence>
<dbReference type="EMBL" id="LT629688">
    <property type="protein sequence ID" value="SDD49014.1"/>
    <property type="molecule type" value="Genomic_DNA"/>
</dbReference>
<dbReference type="InterPro" id="IPR029016">
    <property type="entry name" value="GAF-like_dom_sf"/>
</dbReference>
<gene>
    <name evidence="1" type="ORF">SAMN04489747_1055</name>
</gene>
<reference evidence="1 2" key="1">
    <citation type="submission" date="2016-10" db="EMBL/GenBank/DDBJ databases">
        <authorList>
            <person name="de Groot N.N."/>
        </authorList>
    </citation>
    <scope>NUCLEOTIDE SEQUENCE [LARGE SCALE GENOMIC DNA]</scope>
    <source>
        <strain evidence="1 2">MON 2.2</strain>
    </source>
</reference>
<dbReference type="AlphaFoldDB" id="A0A1G6V6F4"/>
<dbReference type="Gene3D" id="3.30.450.40">
    <property type="match status" value="1"/>
</dbReference>
<evidence type="ECO:0000313" key="1">
    <source>
        <dbReference type="EMBL" id="SDD49014.1"/>
    </source>
</evidence>
<name>A0A1G6V6F4_9ACTN</name>
<dbReference type="STRING" id="675864.SAMN04489747_1055"/>
<dbReference type="Proteomes" id="UP000198546">
    <property type="component" value="Chromosome i"/>
</dbReference>
<dbReference type="OrthoDB" id="3928741at2"/>